<dbReference type="Gene3D" id="3.30.50.10">
    <property type="entry name" value="Erythroid Transcription Factor GATA-1, subunit A"/>
    <property type="match status" value="1"/>
</dbReference>
<dbReference type="EMBL" id="JAACJO010000004">
    <property type="protein sequence ID" value="KAF5359280.1"/>
    <property type="molecule type" value="Genomic_DNA"/>
</dbReference>
<feature type="region of interest" description="Disordered" evidence="7">
    <location>
        <begin position="876"/>
        <end position="936"/>
    </location>
</feature>
<accession>A0A8H5G6S3</accession>
<feature type="region of interest" description="Disordered" evidence="7">
    <location>
        <begin position="954"/>
        <end position="1008"/>
    </location>
</feature>
<feature type="compositionally biased region" description="Low complexity" evidence="7">
    <location>
        <begin position="482"/>
        <end position="498"/>
    </location>
</feature>
<evidence type="ECO:0000256" key="5">
    <source>
        <dbReference type="ARBA" id="ARBA00023163"/>
    </source>
</evidence>
<feature type="compositionally biased region" description="Polar residues" evidence="7">
    <location>
        <begin position="625"/>
        <end position="635"/>
    </location>
</feature>
<feature type="compositionally biased region" description="Pro residues" evidence="7">
    <location>
        <begin position="499"/>
        <end position="509"/>
    </location>
</feature>
<feature type="compositionally biased region" description="Low complexity" evidence="7">
    <location>
        <begin position="986"/>
        <end position="1005"/>
    </location>
</feature>
<dbReference type="PANTHER" id="PTHR47172">
    <property type="entry name" value="OS01G0976800 PROTEIN"/>
    <property type="match status" value="1"/>
</dbReference>
<dbReference type="GO" id="GO:0043565">
    <property type="term" value="F:sequence-specific DNA binding"/>
    <property type="evidence" value="ECO:0007669"/>
    <property type="project" value="InterPro"/>
</dbReference>
<feature type="region of interest" description="Disordered" evidence="7">
    <location>
        <begin position="311"/>
        <end position="453"/>
    </location>
</feature>
<keyword evidence="4" id="KW-0805">Transcription regulation</keyword>
<dbReference type="OrthoDB" id="2162994at2759"/>
<dbReference type="InterPro" id="IPR000679">
    <property type="entry name" value="Znf_GATA"/>
</dbReference>
<keyword evidence="2 6" id="KW-0863">Zinc-finger</keyword>
<gene>
    <name evidence="9" type="ORF">D9756_003375</name>
</gene>
<dbReference type="PANTHER" id="PTHR47172:SF24">
    <property type="entry name" value="GATA ZINC FINGER DOMAIN-CONTAINING PROTEIN 14-RELATED"/>
    <property type="match status" value="1"/>
</dbReference>
<feature type="compositionally biased region" description="Low complexity" evidence="7">
    <location>
        <begin position="854"/>
        <end position="863"/>
    </location>
</feature>
<dbReference type="SMART" id="SM00401">
    <property type="entry name" value="ZnF_GATA"/>
    <property type="match status" value="1"/>
</dbReference>
<keyword evidence="3" id="KW-0862">Zinc</keyword>
<comment type="caution">
    <text evidence="9">The sequence shown here is derived from an EMBL/GenBank/DDBJ whole genome shotgun (WGS) entry which is preliminary data.</text>
</comment>
<evidence type="ECO:0000256" key="7">
    <source>
        <dbReference type="SAM" id="MobiDB-lite"/>
    </source>
</evidence>
<feature type="domain" description="GATA-type" evidence="8">
    <location>
        <begin position="567"/>
        <end position="600"/>
    </location>
</feature>
<name>A0A8H5G6S3_9AGAR</name>
<reference evidence="9 10" key="1">
    <citation type="journal article" date="2020" name="ISME J.">
        <title>Uncovering the hidden diversity of litter-decomposition mechanisms in mushroom-forming fungi.</title>
        <authorList>
            <person name="Floudas D."/>
            <person name="Bentzer J."/>
            <person name="Ahren D."/>
            <person name="Johansson T."/>
            <person name="Persson P."/>
            <person name="Tunlid A."/>
        </authorList>
    </citation>
    <scope>NUCLEOTIDE SEQUENCE [LARGE SCALE GENOMIC DNA]</scope>
    <source>
        <strain evidence="9 10">CBS 146.42</strain>
    </source>
</reference>
<feature type="compositionally biased region" description="Low complexity" evidence="7">
    <location>
        <begin position="545"/>
        <end position="568"/>
    </location>
</feature>
<evidence type="ECO:0000256" key="6">
    <source>
        <dbReference type="PROSITE-ProRule" id="PRU00094"/>
    </source>
</evidence>
<dbReference type="PROSITE" id="PS00344">
    <property type="entry name" value="GATA_ZN_FINGER_1"/>
    <property type="match status" value="1"/>
</dbReference>
<feature type="compositionally biased region" description="Low complexity" evidence="7">
    <location>
        <begin position="796"/>
        <end position="845"/>
    </location>
</feature>
<dbReference type="CDD" id="cd00202">
    <property type="entry name" value="ZnF_GATA"/>
    <property type="match status" value="1"/>
</dbReference>
<evidence type="ECO:0000256" key="3">
    <source>
        <dbReference type="ARBA" id="ARBA00022833"/>
    </source>
</evidence>
<evidence type="ECO:0000256" key="4">
    <source>
        <dbReference type="ARBA" id="ARBA00023015"/>
    </source>
</evidence>
<proteinExistence type="predicted"/>
<feature type="region of interest" description="Disordered" evidence="7">
    <location>
        <begin position="480"/>
        <end position="568"/>
    </location>
</feature>
<evidence type="ECO:0000256" key="2">
    <source>
        <dbReference type="ARBA" id="ARBA00022771"/>
    </source>
</evidence>
<feature type="compositionally biased region" description="Polar residues" evidence="7">
    <location>
        <begin position="385"/>
        <end position="405"/>
    </location>
</feature>
<feature type="compositionally biased region" description="Low complexity" evidence="7">
    <location>
        <begin position="906"/>
        <end position="934"/>
    </location>
</feature>
<evidence type="ECO:0000313" key="10">
    <source>
        <dbReference type="Proteomes" id="UP000559027"/>
    </source>
</evidence>
<keyword evidence="5" id="KW-0804">Transcription</keyword>
<keyword evidence="10" id="KW-1185">Reference proteome</keyword>
<feature type="region of interest" description="Disordered" evidence="7">
    <location>
        <begin position="1039"/>
        <end position="1112"/>
    </location>
</feature>
<dbReference type="InterPro" id="IPR013088">
    <property type="entry name" value="Znf_NHR/GATA"/>
</dbReference>
<evidence type="ECO:0000313" key="9">
    <source>
        <dbReference type="EMBL" id="KAF5359280.1"/>
    </source>
</evidence>
<feature type="compositionally biased region" description="Basic residues" evidence="7">
    <location>
        <begin position="656"/>
        <end position="669"/>
    </location>
</feature>
<feature type="compositionally biased region" description="Pro residues" evidence="7">
    <location>
        <begin position="368"/>
        <end position="377"/>
    </location>
</feature>
<feature type="region of interest" description="Disordered" evidence="7">
    <location>
        <begin position="606"/>
        <end position="679"/>
    </location>
</feature>
<feature type="compositionally biased region" description="Pro residues" evidence="7">
    <location>
        <begin position="334"/>
        <end position="355"/>
    </location>
</feature>
<evidence type="ECO:0000259" key="8">
    <source>
        <dbReference type="PROSITE" id="PS50114"/>
    </source>
</evidence>
<feature type="region of interest" description="Disordered" evidence="7">
    <location>
        <begin position="765"/>
        <end position="863"/>
    </location>
</feature>
<protein>
    <recommendedName>
        <fullName evidence="8">GATA-type domain-containing protein</fullName>
    </recommendedName>
</protein>
<keyword evidence="1" id="KW-0479">Metal-binding</keyword>
<dbReference type="SUPFAM" id="SSF57716">
    <property type="entry name" value="Glucocorticoid receptor-like (DNA-binding domain)"/>
    <property type="match status" value="1"/>
</dbReference>
<dbReference type="GO" id="GO:0006355">
    <property type="term" value="P:regulation of DNA-templated transcription"/>
    <property type="evidence" value="ECO:0007669"/>
    <property type="project" value="InterPro"/>
</dbReference>
<dbReference type="PROSITE" id="PS50114">
    <property type="entry name" value="GATA_ZN_FINGER_2"/>
    <property type="match status" value="1"/>
</dbReference>
<dbReference type="Pfam" id="PF00320">
    <property type="entry name" value="GATA"/>
    <property type="match status" value="1"/>
</dbReference>
<dbReference type="GO" id="GO:0008270">
    <property type="term" value="F:zinc ion binding"/>
    <property type="evidence" value="ECO:0007669"/>
    <property type="project" value="UniProtKB-KW"/>
</dbReference>
<organism evidence="9 10">
    <name type="scientific">Leucocoprinus leucothites</name>
    <dbReference type="NCBI Taxonomy" id="201217"/>
    <lineage>
        <taxon>Eukaryota</taxon>
        <taxon>Fungi</taxon>
        <taxon>Dikarya</taxon>
        <taxon>Basidiomycota</taxon>
        <taxon>Agaricomycotina</taxon>
        <taxon>Agaricomycetes</taxon>
        <taxon>Agaricomycetidae</taxon>
        <taxon>Agaricales</taxon>
        <taxon>Agaricineae</taxon>
        <taxon>Agaricaceae</taxon>
        <taxon>Leucocoprinus</taxon>
    </lineage>
</organism>
<dbReference type="AlphaFoldDB" id="A0A8H5G6S3"/>
<feature type="compositionally biased region" description="Low complexity" evidence="7">
    <location>
        <begin position="406"/>
        <end position="450"/>
    </location>
</feature>
<evidence type="ECO:0000256" key="1">
    <source>
        <dbReference type="ARBA" id="ARBA00022723"/>
    </source>
</evidence>
<dbReference type="Proteomes" id="UP000559027">
    <property type="component" value="Unassembled WGS sequence"/>
</dbReference>
<sequence length="1112" mass="114654">MDPYHHHLPEVGQIRCYWALLSGDLRFIYLDPVLAYHLDTQADVLIGKSLLSFVHPDEQDSAKTDLSGVLGSRTLHGSVTRVRLLRLSKVRRNLGHTGPPPVWSEAEKIVVDEKYMAVDIVINWAADGLVLCFIHASVDLDPQSDNDETNKSHWTNWCGTPYMSMQQIDLLFHRLVTSDVPHSSSPSGTHTRVFQILSNKPGRPLLLSWPPDQSNNGLTGRDFAKLVENAEMGSGPQKGNDAKTSCTRRYRATQLMSPSLGEVESIFIPHGNLLPSLLSFPVLTSLFFSSSHPQMLGTVIFACHKVESSTRSTATVNPTPMHNQISYNSNNGPSYPPPPGPYYDPPTPSSYPPLTPTYSQGYLTHQTFPPPPPPPPSTSTYSPPRWSQHQNYPSQPPSAQTQWATPSPTHPLSPLSPSSASVPPSSSSMSNPHLRSASYSATGPPSSSSAWHPTPSTYDYYRAPSPGYTAYSTGTGRTPLVGTSILPTPSSLLSATSGAPPPPQPPPTSVPSSIADVVPPPRRRVSPGLVRGGGATAGGDQYHPGGAAAGASTATSTPGGRGSGNRPSGILECSSCGATSSPEWRKGPSGKKELCNACGLRFARSRAKKDGGGSTGHGRKKKSSDPNLNTTTTGALPTPGNGVGSLKVEPSDIKINHHHHPHQTQHHHVVGGTGSSNGIEIKRHRKRDSIGSAGAGGGMTPPLATIAAAGGSPGYASSMLRKGGLGSITTGSAGSDSFAATAGTSPGGSQGHGHAYYAALAAGAGASSSEGSGSTGLGGGDRHRPNGKALTPSPSPSIGSAAATGSTGASTSLSSAASGSLGLHLSGASPSSSSPSLSVPSVGSGHPPPPPPATSTSSASTISQPENAAQDIGFVHYNAPPTQPHHERVIPPLNVHPHSHTHHSHPNSPHPHSLSHSPSGSTSGGSHPHSPLPGFSAAAHHMYSGYATRPSPLSQAGNIVTGPAGGTGPLTPLSSVPPHSATADASGSEDNIGSGNNSGSHNNSGMQLPPLAYMDRLVHGPSGHGHGYHYGSSLGSVKLEYGTPDSESSASNGGQLHHHHQQQQHGGTAATAISNMGKEPLTPLSAESPIGPGGGVARNHHGTRRTILGGGQ</sequence>
<feature type="compositionally biased region" description="Polar residues" evidence="7">
    <location>
        <begin position="311"/>
        <end position="325"/>
    </location>
</feature>